<evidence type="ECO:0000256" key="17">
    <source>
        <dbReference type="ARBA" id="ARBA00030571"/>
    </source>
</evidence>
<dbReference type="AlphaFoldDB" id="A0A927BUW8"/>
<evidence type="ECO:0000256" key="3">
    <source>
        <dbReference type="ARBA" id="ARBA00001522"/>
    </source>
</evidence>
<evidence type="ECO:0000256" key="15">
    <source>
        <dbReference type="ARBA" id="ARBA00023134"/>
    </source>
</evidence>
<reference evidence="20" key="1">
    <citation type="submission" date="2020-09" db="EMBL/GenBank/DDBJ databases">
        <title>A novel bacterium of genus Paenibacillus, isolated from South China Sea.</title>
        <authorList>
            <person name="Huang H."/>
            <person name="Mo K."/>
            <person name="Hu Y."/>
        </authorList>
    </citation>
    <scope>NUCLEOTIDE SEQUENCE</scope>
    <source>
        <strain evidence="20">IB182496</strain>
    </source>
</reference>
<dbReference type="EC" id="2.7.7.62" evidence="9"/>
<evidence type="ECO:0000256" key="4">
    <source>
        <dbReference type="ARBA" id="ARBA00003889"/>
    </source>
</evidence>
<accession>A0A927BUW8</accession>
<dbReference type="PANTHER" id="PTHR34848:SF1">
    <property type="entry name" value="BIFUNCTIONAL ADENOSYLCOBALAMIN BIOSYNTHESIS PROTEIN COBU"/>
    <property type="match status" value="1"/>
</dbReference>
<comment type="pathway">
    <text evidence="6">Cofactor biosynthesis; adenosylcobalamin biosynthesis; adenosylcobalamin from cob(II)yrinate a,c-diamide: step 5/7.</text>
</comment>
<evidence type="ECO:0000256" key="13">
    <source>
        <dbReference type="ARBA" id="ARBA00022777"/>
    </source>
</evidence>
<comment type="catalytic activity">
    <reaction evidence="1">
        <text>adenosylcob(III)inamide + ATP = adenosylcob(III)inamide phosphate + ADP + H(+)</text>
        <dbReference type="Rhea" id="RHEA:15769"/>
        <dbReference type="ChEBI" id="CHEBI:2480"/>
        <dbReference type="ChEBI" id="CHEBI:15378"/>
        <dbReference type="ChEBI" id="CHEBI:30616"/>
        <dbReference type="ChEBI" id="CHEBI:58502"/>
        <dbReference type="ChEBI" id="CHEBI:456216"/>
        <dbReference type="EC" id="2.7.1.156"/>
    </reaction>
</comment>
<dbReference type="PANTHER" id="PTHR34848">
    <property type="match status" value="1"/>
</dbReference>
<comment type="catalytic activity">
    <reaction evidence="2">
        <text>adenosylcob(III)inamide phosphate + GTP + H(+) = adenosylcob(III)inamide-GDP + diphosphate</text>
        <dbReference type="Rhea" id="RHEA:22712"/>
        <dbReference type="ChEBI" id="CHEBI:15378"/>
        <dbReference type="ChEBI" id="CHEBI:33019"/>
        <dbReference type="ChEBI" id="CHEBI:37565"/>
        <dbReference type="ChEBI" id="CHEBI:58502"/>
        <dbReference type="ChEBI" id="CHEBI:60487"/>
        <dbReference type="EC" id="2.7.7.62"/>
    </reaction>
</comment>
<dbReference type="GO" id="GO:0043752">
    <property type="term" value="F:adenosylcobinamide kinase activity"/>
    <property type="evidence" value="ECO:0007669"/>
    <property type="project" value="UniProtKB-EC"/>
</dbReference>
<dbReference type="NCBIfam" id="NF004469">
    <property type="entry name" value="PRK05800.1"/>
    <property type="match status" value="1"/>
</dbReference>
<evidence type="ECO:0000256" key="12">
    <source>
        <dbReference type="ARBA" id="ARBA00022741"/>
    </source>
</evidence>
<dbReference type="GO" id="GO:0008820">
    <property type="term" value="F:cobinamide phosphate guanylyltransferase activity"/>
    <property type="evidence" value="ECO:0007669"/>
    <property type="project" value="UniProtKB-EC"/>
</dbReference>
<dbReference type="PIRSF" id="PIRSF006135">
    <property type="entry name" value="CobU"/>
    <property type="match status" value="1"/>
</dbReference>
<keyword evidence="15 19" id="KW-0342">GTP-binding</keyword>
<dbReference type="Proteomes" id="UP000621560">
    <property type="component" value="Unassembled WGS sequence"/>
</dbReference>
<feature type="active site" description="GMP-histidine intermediate" evidence="18">
    <location>
        <position position="48"/>
    </location>
</feature>
<dbReference type="GO" id="GO:0005525">
    <property type="term" value="F:GTP binding"/>
    <property type="evidence" value="ECO:0007669"/>
    <property type="project" value="UniProtKB-KW"/>
</dbReference>
<feature type="binding site" evidence="19">
    <location>
        <begin position="7"/>
        <end position="14"/>
    </location>
    <ligand>
        <name>GTP</name>
        <dbReference type="ChEBI" id="CHEBI:37565"/>
    </ligand>
</feature>
<gene>
    <name evidence="20" type="primary">cobU</name>
    <name evidence="20" type="ORF">IDH44_16445</name>
</gene>
<evidence type="ECO:0000256" key="2">
    <source>
        <dbReference type="ARBA" id="ARBA00000711"/>
    </source>
</evidence>
<evidence type="ECO:0000256" key="9">
    <source>
        <dbReference type="ARBA" id="ARBA00012523"/>
    </source>
</evidence>
<dbReference type="EMBL" id="JACXIZ010000027">
    <property type="protein sequence ID" value="MBD2846787.1"/>
    <property type="molecule type" value="Genomic_DNA"/>
</dbReference>
<dbReference type="GO" id="GO:0005524">
    <property type="term" value="F:ATP binding"/>
    <property type="evidence" value="ECO:0007669"/>
    <property type="project" value="UniProtKB-KW"/>
</dbReference>
<evidence type="ECO:0000256" key="16">
    <source>
        <dbReference type="ARBA" id="ARBA00029570"/>
    </source>
</evidence>
<keyword evidence="11 20" id="KW-0808">Transferase</keyword>
<keyword evidence="12 19" id="KW-0547">Nucleotide-binding</keyword>
<sequence length="199" mass="21810">MAILVTGGARSGKSGFAERYAQHHAARGTYIATMRPHDDELRARVRRHRAERAASGFVWQTIEAPSDLAAQLVELEGASDSCVLVDCLTLWLTDQLLQLEAEGGETWSDRMEEELERRIERLASAAEQARGLLILVTNEVGSGIVPAYPLGRRFRDAAGRLNARIAAVCDEVFLVTAGIPVELKAIAYRLDGERGEGPR</sequence>
<keyword evidence="10" id="KW-0169">Cobalamin biosynthesis</keyword>
<proteinExistence type="inferred from homology"/>
<comment type="function">
    <text evidence="4">Catalyzes ATP-dependent phosphorylation of adenosylcobinamide and addition of GMP to adenosylcobinamide phosphate.</text>
</comment>
<dbReference type="RefSeq" id="WP_190919484.1">
    <property type="nucleotide sequence ID" value="NZ_JACXIZ010000027.1"/>
</dbReference>
<dbReference type="SUPFAM" id="SSF52540">
    <property type="entry name" value="P-loop containing nucleoside triphosphate hydrolases"/>
    <property type="match status" value="1"/>
</dbReference>
<protein>
    <recommendedName>
        <fullName evidence="16">Adenosylcobinamide kinase</fullName>
        <ecNumber evidence="8">2.7.1.156</ecNumber>
        <ecNumber evidence="9">2.7.7.62</ecNumber>
    </recommendedName>
    <alternativeName>
        <fullName evidence="17">Adenosylcobinamide-phosphate guanylyltransferase</fullName>
    </alternativeName>
</protein>
<comment type="similarity">
    <text evidence="7">Belongs to the CobU/CobP family.</text>
</comment>
<dbReference type="GO" id="GO:0009236">
    <property type="term" value="P:cobalamin biosynthetic process"/>
    <property type="evidence" value="ECO:0007669"/>
    <property type="project" value="UniProtKB-KW"/>
</dbReference>
<evidence type="ECO:0000313" key="20">
    <source>
        <dbReference type="EMBL" id="MBD2846787.1"/>
    </source>
</evidence>
<comment type="catalytic activity">
    <reaction evidence="3">
        <text>adenosylcob(III)inamide + GTP = adenosylcob(III)inamide phosphate + GDP + H(+)</text>
        <dbReference type="Rhea" id="RHEA:15765"/>
        <dbReference type="ChEBI" id="CHEBI:2480"/>
        <dbReference type="ChEBI" id="CHEBI:15378"/>
        <dbReference type="ChEBI" id="CHEBI:37565"/>
        <dbReference type="ChEBI" id="CHEBI:58189"/>
        <dbReference type="ChEBI" id="CHEBI:58502"/>
        <dbReference type="EC" id="2.7.1.156"/>
    </reaction>
</comment>
<evidence type="ECO:0000256" key="18">
    <source>
        <dbReference type="PIRSR" id="PIRSR006135-1"/>
    </source>
</evidence>
<keyword evidence="20" id="KW-0548">Nucleotidyltransferase</keyword>
<feature type="binding site" evidence="19">
    <location>
        <position position="63"/>
    </location>
    <ligand>
        <name>GTP</name>
        <dbReference type="ChEBI" id="CHEBI:37565"/>
    </ligand>
</feature>
<name>A0A927BUW8_9BACL</name>
<evidence type="ECO:0000256" key="5">
    <source>
        <dbReference type="ARBA" id="ARBA00004692"/>
    </source>
</evidence>
<dbReference type="InterPro" id="IPR003203">
    <property type="entry name" value="CobU/CobP"/>
</dbReference>
<comment type="pathway">
    <text evidence="5">Cofactor biosynthesis; adenosylcobalamin biosynthesis; adenosylcobalamin from cob(II)yrinate a,c-diamide: step 6/7.</text>
</comment>
<evidence type="ECO:0000256" key="1">
    <source>
        <dbReference type="ARBA" id="ARBA00000312"/>
    </source>
</evidence>
<keyword evidence="21" id="KW-1185">Reference proteome</keyword>
<comment type="caution">
    <text evidence="20">The sequence shown here is derived from an EMBL/GenBank/DDBJ whole genome shotgun (WGS) entry which is preliminary data.</text>
</comment>
<evidence type="ECO:0000256" key="7">
    <source>
        <dbReference type="ARBA" id="ARBA00007490"/>
    </source>
</evidence>
<evidence type="ECO:0000256" key="8">
    <source>
        <dbReference type="ARBA" id="ARBA00012016"/>
    </source>
</evidence>
<evidence type="ECO:0000313" key="21">
    <source>
        <dbReference type="Proteomes" id="UP000621560"/>
    </source>
</evidence>
<keyword evidence="13 20" id="KW-0418">Kinase</keyword>
<evidence type="ECO:0000256" key="10">
    <source>
        <dbReference type="ARBA" id="ARBA00022573"/>
    </source>
</evidence>
<dbReference type="Pfam" id="PF02283">
    <property type="entry name" value="CobU"/>
    <property type="match status" value="1"/>
</dbReference>
<feature type="binding site" evidence="19">
    <location>
        <begin position="49"/>
        <end position="52"/>
    </location>
    <ligand>
        <name>GTP</name>
        <dbReference type="ChEBI" id="CHEBI:37565"/>
    </ligand>
</feature>
<evidence type="ECO:0000256" key="6">
    <source>
        <dbReference type="ARBA" id="ARBA00005159"/>
    </source>
</evidence>
<evidence type="ECO:0000256" key="19">
    <source>
        <dbReference type="PIRSR" id="PIRSR006135-2"/>
    </source>
</evidence>
<evidence type="ECO:0000256" key="11">
    <source>
        <dbReference type="ARBA" id="ARBA00022679"/>
    </source>
</evidence>
<dbReference type="CDD" id="cd00544">
    <property type="entry name" value="CobU"/>
    <property type="match status" value="1"/>
</dbReference>
<organism evidence="20 21">
    <name type="scientific">Paenibacillus sabuli</name>
    <dbReference type="NCBI Taxonomy" id="2772509"/>
    <lineage>
        <taxon>Bacteria</taxon>
        <taxon>Bacillati</taxon>
        <taxon>Bacillota</taxon>
        <taxon>Bacilli</taxon>
        <taxon>Bacillales</taxon>
        <taxon>Paenibacillaceae</taxon>
        <taxon>Paenibacillus</taxon>
    </lineage>
</organism>
<keyword evidence="14" id="KW-0067">ATP-binding</keyword>
<evidence type="ECO:0000256" key="14">
    <source>
        <dbReference type="ARBA" id="ARBA00022840"/>
    </source>
</evidence>
<dbReference type="Gene3D" id="3.40.50.300">
    <property type="entry name" value="P-loop containing nucleotide triphosphate hydrolases"/>
    <property type="match status" value="1"/>
</dbReference>
<dbReference type="InterPro" id="IPR027417">
    <property type="entry name" value="P-loop_NTPase"/>
</dbReference>
<feature type="binding site" evidence="19">
    <location>
        <position position="86"/>
    </location>
    <ligand>
        <name>GTP</name>
        <dbReference type="ChEBI" id="CHEBI:37565"/>
    </ligand>
</feature>
<dbReference type="EC" id="2.7.1.156" evidence="8"/>